<name>A0A5B0DVK5_9HYPH</name>
<dbReference type="Pfam" id="PF13379">
    <property type="entry name" value="NMT1_2"/>
    <property type="match status" value="1"/>
</dbReference>
<evidence type="ECO:0000313" key="2">
    <source>
        <dbReference type="EMBL" id="KAA0969590.1"/>
    </source>
</evidence>
<dbReference type="EMBL" id="VTWH01000003">
    <property type="protein sequence ID" value="KAA0969590.1"/>
    <property type="molecule type" value="Genomic_DNA"/>
</dbReference>
<dbReference type="RefSeq" id="WP_149300874.1">
    <property type="nucleotide sequence ID" value="NZ_VTWH01000003.1"/>
</dbReference>
<comment type="caution">
    <text evidence="2">The sequence shown here is derived from an EMBL/GenBank/DDBJ whole genome shotgun (WGS) entry which is preliminary data.</text>
</comment>
<dbReference type="OrthoDB" id="7374754at2"/>
<dbReference type="PANTHER" id="PTHR30024">
    <property type="entry name" value="ALIPHATIC SULFONATES-BINDING PROTEIN-RELATED"/>
    <property type="match status" value="1"/>
</dbReference>
<feature type="signal peptide" evidence="1">
    <location>
        <begin position="1"/>
        <end position="24"/>
    </location>
</feature>
<sequence>MQFAKLLTATALVASIGWAVPAAAEPVNIRIGWSTMPGHMIPVLYLKPEILQHYGTSYTVEPVRFRGSSPQITAMAAGEIDMGAFGALVLALAVNNARQDVKVVADIIQDGIDGKHSETFMVRADSGIETVEDLKGKRVGSNAIGSASDTAMRAMFAKHDMQDKRDFTIVEVAFPNIPPMLDEAKIDMGPVLQPMSSALTESGNYRTLFTAKDALGPSQLVFLAAKTDFLEANRDQLNDFFEDHVRAVRWFTDPENREEAVQIIATFMQQSPDTLTHLFTERDYFRDPFMIPNIENLQNGVDVAVELGLAPTGLTVSPDYVDLSFVEEAKRRIEADPQ</sequence>
<evidence type="ECO:0000256" key="1">
    <source>
        <dbReference type="SAM" id="SignalP"/>
    </source>
</evidence>
<evidence type="ECO:0000313" key="3">
    <source>
        <dbReference type="Proteomes" id="UP000324738"/>
    </source>
</evidence>
<keyword evidence="3" id="KW-1185">Reference proteome</keyword>
<organism evidence="2 3">
    <name type="scientific">Aureimonas fodinaquatilis</name>
    <dbReference type="NCBI Taxonomy" id="2565783"/>
    <lineage>
        <taxon>Bacteria</taxon>
        <taxon>Pseudomonadati</taxon>
        <taxon>Pseudomonadota</taxon>
        <taxon>Alphaproteobacteria</taxon>
        <taxon>Hyphomicrobiales</taxon>
        <taxon>Aurantimonadaceae</taxon>
        <taxon>Aureimonas</taxon>
    </lineage>
</organism>
<accession>A0A5B0DVK5</accession>
<feature type="chain" id="PRO_5023060569" evidence="1">
    <location>
        <begin position="25"/>
        <end position="338"/>
    </location>
</feature>
<dbReference type="Proteomes" id="UP000324738">
    <property type="component" value="Unassembled WGS sequence"/>
</dbReference>
<protein>
    <submittedName>
        <fullName evidence="2">ABC transporter substrate-binding protein</fullName>
    </submittedName>
</protein>
<dbReference type="SUPFAM" id="SSF53850">
    <property type="entry name" value="Periplasmic binding protein-like II"/>
    <property type="match status" value="1"/>
</dbReference>
<reference evidence="2 3" key="1">
    <citation type="submission" date="2019-08" db="EMBL/GenBank/DDBJ databases">
        <title>Aureimonas fodiniaquatilis sp. nov., isolated from a coal mine wastewater.</title>
        <authorList>
            <person name="Kim W."/>
        </authorList>
    </citation>
    <scope>NUCLEOTIDE SEQUENCE [LARGE SCALE GENOMIC DNA]</scope>
    <source>
        <strain evidence="2 3">CAU 1482</strain>
    </source>
</reference>
<gene>
    <name evidence="2" type="ORF">FPY71_13770</name>
</gene>
<proteinExistence type="predicted"/>
<dbReference type="AlphaFoldDB" id="A0A5B0DVK5"/>
<dbReference type="Gene3D" id="3.40.190.10">
    <property type="entry name" value="Periplasmic binding protein-like II"/>
    <property type="match status" value="2"/>
</dbReference>
<keyword evidence="1" id="KW-0732">Signal</keyword>